<dbReference type="EMBL" id="JAHLQT010021257">
    <property type="protein sequence ID" value="KAG7167767.1"/>
    <property type="molecule type" value="Genomic_DNA"/>
</dbReference>
<reference evidence="1" key="1">
    <citation type="journal article" date="2021" name="Sci. Adv.">
        <title>The American lobster genome reveals insights on longevity, neural, and immune adaptations.</title>
        <authorList>
            <person name="Polinski J.M."/>
            <person name="Zimin A.V."/>
            <person name="Clark K.F."/>
            <person name="Kohn A.B."/>
            <person name="Sadowski N."/>
            <person name="Timp W."/>
            <person name="Ptitsyn A."/>
            <person name="Khanna P."/>
            <person name="Romanova D.Y."/>
            <person name="Williams P."/>
            <person name="Greenwood S.J."/>
            <person name="Moroz L.L."/>
            <person name="Walt D.R."/>
            <person name="Bodnar A.G."/>
        </authorList>
    </citation>
    <scope>NUCLEOTIDE SEQUENCE</scope>
    <source>
        <strain evidence="1">GMGI-L3</strain>
    </source>
</reference>
<dbReference type="Proteomes" id="UP000747542">
    <property type="component" value="Unassembled WGS sequence"/>
</dbReference>
<comment type="caution">
    <text evidence="1">The sequence shown here is derived from an EMBL/GenBank/DDBJ whole genome shotgun (WGS) entry which is preliminary data.</text>
</comment>
<name>A0A8J5MY62_HOMAM</name>
<dbReference type="AlphaFoldDB" id="A0A8J5MY62"/>
<keyword evidence="2" id="KW-1185">Reference proteome</keyword>
<evidence type="ECO:0000313" key="1">
    <source>
        <dbReference type="EMBL" id="KAG7167767.1"/>
    </source>
</evidence>
<feature type="non-terminal residue" evidence="1">
    <location>
        <position position="1"/>
    </location>
</feature>
<accession>A0A8J5MY62</accession>
<proteinExistence type="predicted"/>
<gene>
    <name evidence="1" type="ORF">Hamer_G010160</name>
</gene>
<organism evidence="1 2">
    <name type="scientific">Homarus americanus</name>
    <name type="common">American lobster</name>
    <dbReference type="NCBI Taxonomy" id="6706"/>
    <lineage>
        <taxon>Eukaryota</taxon>
        <taxon>Metazoa</taxon>
        <taxon>Ecdysozoa</taxon>
        <taxon>Arthropoda</taxon>
        <taxon>Crustacea</taxon>
        <taxon>Multicrustacea</taxon>
        <taxon>Malacostraca</taxon>
        <taxon>Eumalacostraca</taxon>
        <taxon>Eucarida</taxon>
        <taxon>Decapoda</taxon>
        <taxon>Pleocyemata</taxon>
        <taxon>Astacidea</taxon>
        <taxon>Nephropoidea</taxon>
        <taxon>Nephropidae</taxon>
        <taxon>Homarus</taxon>
    </lineage>
</organism>
<sequence length="121" mass="13784">RKRTSVTWRLHDPLPELQTSSQAATAVFDFQLLLVVHHINLYVYLPKRKESAETTSRQRYELRSCWHTLGSLDPGSEATLCFKCTSDTQSDKPCRDDALIKMEKALNIWIEGPKPPARAAT</sequence>
<evidence type="ECO:0000313" key="2">
    <source>
        <dbReference type="Proteomes" id="UP000747542"/>
    </source>
</evidence>
<protein>
    <submittedName>
        <fullName evidence="1">Uncharacterized protein</fullName>
    </submittedName>
</protein>